<sequence>MQPSTSCYIPACAPTIEVDDRSPCKNGRQLVRMKRMIPRNCICVSQFYTEEVSCPCQSSQLSKDTCQSQTVSYERRAGDRCEKRFLHTQHGNCSFISSVNSKAADIIIKNESMQPYLIRSRRSVEPVCADRAPSHLCRQWRLEGRCQTDRLGMTKLCRATCQHCQQQQCEDQIATIQCEKLRSQGKCSDEFYRMLCRLTCSPQDCRCPACRIEESACNPHTKNVEIRRTCFRLQRDGKCEPLITRNFKPCGGHSFQNTNLAYTLRRRFETTYLHLLFGHVRFSDCPTGLVRKPGKCNYCEGQRNVELFTYFREEGGSFRCLAAKQSKQEPCSCHAIQLFRNSCVKHHWLVRKVIVRLQTSCHDCKLKQRIVSQKPIVCRRQFIKRGKCYRPDSVSPAMRKVVLVKEIAQNCRCRQAVKVKQEFCGCPPDQRTGPICVAGRNQLAFKVVTFHPGVGSCHPRVTMTWLPRPTCPSPEQARLETMSKFQCNLKTCERTLHSISWHWDECKCRQIAVVQPAGKCCCPPEKRTLSTCENGIQREHIIHYELLEGVCEQHLRQQIKHCACPRPTHFYKCNEATNEKVTKTVAYRRLEKDGQCERVETTKIHATECTEEGIRRITGCRLKRGGDPRPYRNLVLVKSKLDRCICREPSMQVLLEACMCPEAQQSAVRLIQQCPRWCHGLEDNRCDHRCQDIRVWQRFVYAGQDGRCVAQEVRRMKTPCCCRRNKQVTKTCDSSGKYQVIHIKETELHQGQCVQVRRKVRTHVHCETGFQRHLLGPVLANGSRGMQTVYNRLDRCQCVAKAVQHQCITKCPDQKKSVECDAGARELVYTITAFIPVGCKCEQRVYKRRSAVLCPEQTKLLSAQCSPVTKIESRMYRRTFLDNCECREEIVTKHRPCGCPKPTDTPASCDAATNRLQRVRTQFSLVNGECVARKSLVNLQVTCNQHMHQQLQQHNGRVPVKFECDVKTGIGKLWSIVWEPFQCRCVKRMRLVREGVCRCPPNHRTTHCDNRRNFWVTKHISFELDKKALQCRRQVREQTDPTYCRRAKIQWHPCNLRTGRREIHMVYYRRENCHCVREKRVVMKPCGCAKTPAQIERKCDNLRGILHTLIMTHQWSDSSHHCVETKIVKSAPIKCGPLMRIFRTKCHAGRMTEKILEGYRDENSCECRKRVRTKVTDCRCPTKMFTDGHCDGQKKQWVQLTVEYQWNEKKHGCVIERSRRVRHDCQCDAPKSNKECLDGKMHEIKIIYKLNKKSATCDRVVLQSSHKPVCSSLTDLEFQMDYEHLFQRNRETRCDPSTCTRQLETYRRQYDQARCSCGWSLAQTRRCTCCGCPQTEVAVQCDNHKELVGRIAYYTPQQKRCGHSCIKRVHLVKNKVDCSNYPTPPRAHWDRCDRTTCVQHFVAYFYDVRNCWCILTKKLLQQRACCCTPAIRQQQRCQNGQLSLITYRSELRGGKCTEVSHAELKPVVCPSQTEVRRGDCRQDVCRQNIFEIGWRLDPTTCNCKQYRTLRGEKECCCLDKPTKREVCVGNCRVIVKEVFKHDATTERCIKENFIFRVCPKCPASHVVREECERESTCLRTERHIRYVIEDCHCRTVEQVKRSRCCCPKPVVLGSQCLEDTGEMETKTVFFELSNGHCARREKIDRIPTTCPLIQQTRSTEASRCDPQTCLMPVSGPQWIRVGCRCLEQKPIRYRKCCCSNRISRTKRICKPDGSITLLTQTWRLQHEQCVPAMLTKHLDAETCPPQRTTPIGPCDPISRMQTVVLERFTIKDCRCQPVYRKQIHRTCACPPPEQRVELCNPNSCMQRVIHIPWTLDTRDGQCHRLAPQIKTVPCCCPRQKEPPVESVRCNPLTGLIEITRKQFHFNGQRCDVKESRKYKTLRCPAGGFIRRGRCNQKTGFALDQFVLQKFVKTECQCRRLVKFVKRLCSCSHLNRVSNPPICVASEGILIKKQSIHHLRQGVCQEEQRLFKKNVVCREDEKSKTTCNPVTCDAVQTIARSKRVGCRCVRQLQRVRGKCCCPSPRTEKECLSTENPVLLVKKISYRLDQNRHFCMPQVDQFKKEVECKERQAHVLRRYCDRQLCHPVTLYRRVVRRQCQCGNMVRRVVNRAERCCCPPQRFNVRCYPQYGVVSRVMYRYELFNGHCITRKFVDQDQISCPHEKLTRGHCEQLTGKRIVIRRHYVKHGCECHVKIEKYDEPCGCPVPRILKQQCSTTTPTRKVFRLWFEIGPDRSEGKVQCNKRMTVLRTEPCYCKPTSIQKHCVKGELVLVRKEQHLSPQAGDNRSPTCSQKTFVKRVPILCNDESVKIHRSACQNHRRKVVYTRTVADLQSCRCRKQAKVQFEACDCAQLDRVHQECRNGVMFIVKESYNFKPGINHCIKSTIRGVHPVVCSEKPEMFPTGGCSIRKPNGIFRPEEVRWQEVVDCKCVVKRKQSLRLCACPEPTVYRRCLDTVNFAVYRTRFTKVINKCVPTQDVVTTEVRCFEPAKIVGESTCEANERTRTPNSGPSCVKHIKVAVQQVKECQCRTHLLSVKQRCCVPEPQIERHCDSVRSAWITTFTNFTLAHGKVLFSSDNLVIRDRIPKIAREQQVQPVACPRPKVHEMCDSKTGLWFRAVTRFVPKACVCKPVRLVKRGKCKCPPRRESFTECAHNFQHHVVETFELIDGKCVLRRTSKRVRCACPKPVRRLYCDGEGRWVKCYTQFVFNPSTVTCRLRKHCIRWHQDCPQERTEVASECTADTGFKQTMQRVQFVVNPRTCKCEPKALKEWSEMCACDHLNRQFVRCDNGLILFKKLTNHLSNGDCIPKWHQKAKLPVCPRPIVRIRACDRNPNSPTRGLMLKLVKSFVPRNCNCVKVKRIFKKICDCKLLHKSEQTVQCRNERISYVKQLFWNLHRNKCIPGVAIYTKRTACKPEHKVRVGKCIVGPDGVGRETVVHLERNIAKCKCVWKVAHTTQRICKCPEAKLTRRCASDGKHILETLLTYYLSGNKCHKMEKHAERNPCAKPGILPNPSFKLHQCNPITCIQERLQYRTVVKNCLCVLQTSQLLFDSRLRIRDACCCPRPARPMIRCDPIRNLLMHKETQFQLRPAIGLRRAYCQPALRLKAIGVNCGQKMQRIRIKRCDGMFQKVLILQPMVENCVCKEKVYRELKIRCGCPQKIRYLPGDCVNQWADDKWVGLRAVPVGQTTALRINKVTCQSFVVEKRRRRCDCPKPTETVDCERGNFRITYLTTYKLNNDLNNCEKNVHRRVEHVVCPPRRVIRTPCSPENKFVQTELTNTWTHDKCVCKPHVSRTNWICNCQARFPSQRLERCLPDGKHKQIEVRRWVSNGHECKPVVEKRVEKIVCPEELRVIKGECSREMLNRRRLTWLQKRPIHCSCQWHRLIHPNPSVHRVKSSVACRCRPNIVVRRCRPPTNGQPAQLRTLRIMFNLRNGECRAEHRIELGPILCPPGVFTKYGECDPLTNTRIERRVINHLNSEDCSCKRRVFERRCHCECPLPKHYVLCQRRSGLLRLVRVLHTSSKDKCTCKSKIFLRSIQVKCPLKKKVIHRGPCVQLEPSEAANQADKYRRVVWEVYHRDGCHCRIQRVIRQEPCFCTSDPKEVKRCVDDRFWEIILTKRRLTNNNGAQCARTVVSKLMKPVVLGKPETVARCNPKTGVEILIKTVPFVVNCNRRMRVRVIRRRCHCQSQVRLVSKEPCKSNCRQRLVYRRMVLTADHKCRHQYRVQQQVCCCPKPVQLPVSCNPETGLLEFRLRSFEQQDGRCVWKDRISTKQISCPPNELLRKVRQPNGLVRTEKRIYVQEKCKCVSRIQVSTDRVYCPAPTKKQHCMNPEPGLFMLETISTRWQLSKENPTCSRLDTVIDQAAVDCSTTELVKATKCQFDASRHATVRIDRLLTSSNVGCRCVPNQPAPKLHVCECMKPTEEVKCNHRRGLIMQTATNYELSGDATRCVPHVTKRIWKLACGPIGPRHVGNTACDPTTGLYFRLFEETQRTGCRCLKRKWRVPAQCHCPKPVSQTRCINPRLREVTVTTSQMDPKGSCIQATSSHKESVDCLTPTKLLQSSADYKVESLATPPYTVKHIYACGSAGPCRQKVREFQSDTDEKCRCRWKTRRYVQACCCPSNQVSQRKPVAVHCDPRKGLLIYHKADWQLQGGQCRPTVHERVRPLNCGRVEKLTPIEACHNGRQKHLLRQSVRIGCRCILQQRSVTKPCLCNTVSAAEVVFLVDESAARRLPHYQTHVQQLLRKTIELFLLSRHTQEQVNSYRFAVIKYAWRPIIAFNLHQHTDPNRMLERVEELMFEGERAYLDRALRIVQQEVLPLKRSTAPLLLYIVTDGHDIIPGQPPVIRLIEELQNEQIQINVIAVAAEPDRLDYLGRLVTQPKTVHLISVSTPFAVKAYLDKLIETLCIRACPTNHVTESKCSRETGCVGRSYVHTYRFDQRQNQCVGTTEVKLRRCCKFELNGSLIVIQCVIAFQN</sequence>
<feature type="domain" description="VWFA" evidence="2">
    <location>
        <begin position="4217"/>
        <end position="4403"/>
    </location>
</feature>
<evidence type="ECO:0000256" key="1">
    <source>
        <dbReference type="PROSITE-ProRule" id="PRU01005"/>
    </source>
</evidence>
<reference evidence="4 5" key="1">
    <citation type="submission" date="2019-07" db="EMBL/GenBank/DDBJ databases">
        <title>Annotation for the trematode Paragonimus westermani.</title>
        <authorList>
            <person name="Choi Y.-J."/>
        </authorList>
    </citation>
    <scope>NUCLEOTIDE SEQUENCE [LARGE SCALE GENOMIC DNA]</scope>
    <source>
        <strain evidence="4">180907_Pwestermani</strain>
    </source>
</reference>
<dbReference type="InterPro" id="IPR036465">
    <property type="entry name" value="vWFA_dom_sf"/>
</dbReference>
<feature type="domain" description="ShKT" evidence="3">
    <location>
        <begin position="169"/>
        <end position="205"/>
    </location>
</feature>
<dbReference type="Pfam" id="PF00092">
    <property type="entry name" value="VWA"/>
    <property type="match status" value="1"/>
</dbReference>
<dbReference type="SMART" id="SM00327">
    <property type="entry name" value="VWA"/>
    <property type="match status" value="1"/>
</dbReference>
<evidence type="ECO:0000259" key="2">
    <source>
        <dbReference type="PROSITE" id="PS50234"/>
    </source>
</evidence>
<feature type="domain" description="ShKT" evidence="3">
    <location>
        <begin position="128"/>
        <end position="164"/>
    </location>
</feature>
<protein>
    <submittedName>
        <fullName evidence="4">Uncharacterized protein</fullName>
    </submittedName>
</protein>
<evidence type="ECO:0000313" key="4">
    <source>
        <dbReference type="EMBL" id="KAF8569125.1"/>
    </source>
</evidence>
<dbReference type="SUPFAM" id="SSF53300">
    <property type="entry name" value="vWA-like"/>
    <property type="match status" value="1"/>
</dbReference>
<dbReference type="EMBL" id="JTDF01002165">
    <property type="protein sequence ID" value="KAF8569125.1"/>
    <property type="molecule type" value="Genomic_DNA"/>
</dbReference>
<feature type="disulfide bond" evidence="1">
    <location>
        <begin position="187"/>
        <end position="200"/>
    </location>
</feature>
<dbReference type="InterPro" id="IPR002035">
    <property type="entry name" value="VWF_A"/>
</dbReference>
<accession>A0A8T0DMG0</accession>
<gene>
    <name evidence="4" type="ORF">P879_03913</name>
</gene>
<keyword evidence="1" id="KW-1015">Disulfide bond</keyword>
<dbReference type="Gene3D" id="3.40.50.410">
    <property type="entry name" value="von Willebrand factor, type A domain"/>
    <property type="match status" value="1"/>
</dbReference>
<comment type="caution">
    <text evidence="4">The sequence shown here is derived from an EMBL/GenBank/DDBJ whole genome shotgun (WGS) entry which is preliminary data.</text>
</comment>
<feature type="disulfide bond" evidence="1">
    <location>
        <begin position="178"/>
        <end position="196"/>
    </location>
</feature>
<dbReference type="OrthoDB" id="6236007at2759"/>
<dbReference type="Proteomes" id="UP000699462">
    <property type="component" value="Unassembled WGS sequence"/>
</dbReference>
<dbReference type="SMART" id="SM00254">
    <property type="entry name" value="ShKT"/>
    <property type="match status" value="2"/>
</dbReference>
<name>A0A8T0DMG0_9TREM</name>
<dbReference type="PANTHER" id="PTHR24020:SF84">
    <property type="entry name" value="VWFA DOMAIN-CONTAINING PROTEIN"/>
    <property type="match status" value="1"/>
</dbReference>
<evidence type="ECO:0000313" key="5">
    <source>
        <dbReference type="Proteomes" id="UP000699462"/>
    </source>
</evidence>
<dbReference type="InterPro" id="IPR050525">
    <property type="entry name" value="ECM_Assembly_Org"/>
</dbReference>
<proteinExistence type="predicted"/>
<comment type="caution">
    <text evidence="1">Lacks conserved residue(s) required for the propagation of feature annotation.</text>
</comment>
<dbReference type="PANTHER" id="PTHR24020">
    <property type="entry name" value="COLLAGEN ALPHA"/>
    <property type="match status" value="1"/>
</dbReference>
<organism evidence="4 5">
    <name type="scientific">Paragonimus westermani</name>
    <dbReference type="NCBI Taxonomy" id="34504"/>
    <lineage>
        <taxon>Eukaryota</taxon>
        <taxon>Metazoa</taxon>
        <taxon>Spiralia</taxon>
        <taxon>Lophotrochozoa</taxon>
        <taxon>Platyhelminthes</taxon>
        <taxon>Trematoda</taxon>
        <taxon>Digenea</taxon>
        <taxon>Plagiorchiida</taxon>
        <taxon>Troglotremata</taxon>
        <taxon>Troglotrematidae</taxon>
        <taxon>Paragonimus</taxon>
    </lineage>
</organism>
<evidence type="ECO:0000259" key="3">
    <source>
        <dbReference type="PROSITE" id="PS51670"/>
    </source>
</evidence>
<keyword evidence="5" id="KW-1185">Reference proteome</keyword>
<dbReference type="PROSITE" id="PS51670">
    <property type="entry name" value="SHKT"/>
    <property type="match status" value="2"/>
</dbReference>
<dbReference type="PROSITE" id="PS50234">
    <property type="entry name" value="VWFA"/>
    <property type="match status" value="1"/>
</dbReference>
<dbReference type="InterPro" id="IPR003582">
    <property type="entry name" value="ShKT_dom"/>
</dbReference>